<evidence type="ECO:0000313" key="2">
    <source>
        <dbReference type="Proteomes" id="UP000196581"/>
    </source>
</evidence>
<dbReference type="InterPro" id="IPR006748">
    <property type="entry name" value="NH2Glyco/OHUrea_AB-resist_kin"/>
</dbReference>
<keyword evidence="2" id="KW-1185">Reference proteome</keyword>
<keyword evidence="1" id="KW-0418">Kinase</keyword>
<dbReference type="Proteomes" id="UP000196581">
    <property type="component" value="Unassembled WGS sequence"/>
</dbReference>
<dbReference type="AlphaFoldDB" id="A0A1X6XKG7"/>
<name>A0A1X6XKG7_9MICO</name>
<proteinExistence type="predicted"/>
<gene>
    <name evidence="1" type="ORF">FM105_11470</name>
</gene>
<reference evidence="2" key="1">
    <citation type="submission" date="2017-02" db="EMBL/GenBank/DDBJ databases">
        <authorList>
            <person name="Dridi B."/>
        </authorList>
    </citation>
    <scope>NUCLEOTIDE SEQUENCE [LARGE SCALE GENOMIC DNA]</scope>
    <source>
        <strain evidence="2">B Co 03.10</strain>
    </source>
</reference>
<sequence length="339" mass="37580">MRVPNVLYETAREINGEHHTHAWTRALDFMVIELVDRWGLTLDPQPTSPWAGCESLVLPVLTQERRPAIIRFAAPNVDNPRVHAQILDALRAWNGRGAVQVLADDSSFRATLQERLRTETNLSALPLDQVPATWGQLAQALRVPGVPGLVRVQDIAAGWLDRFETDSALLRDFPDFTLADWSVVNAARMWIERLARSEESWLLHADLHYYNILAGHPDASGIATWKAIDPQPLTGPAEYMIAPLLWNRMAEIPAVDPEGQAAWLREFAAELCRCAAVDPALGVGAAVAREVENMFWYLRSALGGTQKAWGDAARSLWVARALSHVSVHGVSAHRLKPLG</sequence>
<dbReference type="GO" id="GO:0019748">
    <property type="term" value="P:secondary metabolic process"/>
    <property type="evidence" value="ECO:0007669"/>
    <property type="project" value="InterPro"/>
</dbReference>
<dbReference type="EMBL" id="FWFF01000017">
    <property type="protein sequence ID" value="SLM99608.1"/>
    <property type="molecule type" value="Genomic_DNA"/>
</dbReference>
<organism evidence="1 2">
    <name type="scientific">Brevibacterium yomogidense</name>
    <dbReference type="NCBI Taxonomy" id="946573"/>
    <lineage>
        <taxon>Bacteria</taxon>
        <taxon>Bacillati</taxon>
        <taxon>Actinomycetota</taxon>
        <taxon>Actinomycetes</taxon>
        <taxon>Micrococcales</taxon>
        <taxon>Brevibacteriaceae</taxon>
        <taxon>Brevibacterium</taxon>
    </lineage>
</organism>
<dbReference type="GO" id="GO:0050300">
    <property type="term" value="F:aminoglycoside 6-kinase activity"/>
    <property type="evidence" value="ECO:0007669"/>
    <property type="project" value="UniProtKB-EC"/>
</dbReference>
<dbReference type="EC" id="2.7.1.72" evidence="1"/>
<accession>A0A1X6XKG7</accession>
<protein>
    <submittedName>
        <fullName evidence="1">Streptomycin 6-kinase</fullName>
        <ecNumber evidence="1">2.7.1.72</ecNumber>
    </submittedName>
</protein>
<dbReference type="Pfam" id="PF04655">
    <property type="entry name" value="APH_6_hur"/>
    <property type="match status" value="1"/>
</dbReference>
<dbReference type="SUPFAM" id="SSF56112">
    <property type="entry name" value="Protein kinase-like (PK-like)"/>
    <property type="match status" value="1"/>
</dbReference>
<dbReference type="RefSeq" id="WP_087008223.1">
    <property type="nucleotide sequence ID" value="NZ_FWFF01000017.1"/>
</dbReference>
<evidence type="ECO:0000313" key="1">
    <source>
        <dbReference type="EMBL" id="SLM99608.1"/>
    </source>
</evidence>
<keyword evidence="1" id="KW-0808">Transferase</keyword>
<dbReference type="InterPro" id="IPR011009">
    <property type="entry name" value="Kinase-like_dom_sf"/>
</dbReference>